<evidence type="ECO:0000313" key="2">
    <source>
        <dbReference type="Proteomes" id="UP000184171"/>
    </source>
</evidence>
<dbReference type="OrthoDB" id="5494195at2"/>
<keyword evidence="2" id="KW-1185">Reference proteome</keyword>
<dbReference type="STRING" id="1122189.SAMN02745165_02930"/>
<evidence type="ECO:0000313" key="1">
    <source>
        <dbReference type="EMBL" id="SHJ68028.1"/>
    </source>
</evidence>
<protein>
    <submittedName>
        <fullName evidence="1">Uncharacterized protein</fullName>
    </submittedName>
</protein>
<accession>A0A1M6L9X7</accession>
<dbReference type="EMBL" id="FQZT01000012">
    <property type="protein sequence ID" value="SHJ68028.1"/>
    <property type="molecule type" value="Genomic_DNA"/>
</dbReference>
<organism evidence="1 2">
    <name type="scientific">Malonomonas rubra DSM 5091</name>
    <dbReference type="NCBI Taxonomy" id="1122189"/>
    <lineage>
        <taxon>Bacteria</taxon>
        <taxon>Pseudomonadati</taxon>
        <taxon>Thermodesulfobacteriota</taxon>
        <taxon>Desulfuromonadia</taxon>
        <taxon>Desulfuromonadales</taxon>
        <taxon>Geopsychrobacteraceae</taxon>
        <taxon>Malonomonas</taxon>
    </lineage>
</organism>
<dbReference type="AlphaFoldDB" id="A0A1M6L9X7"/>
<gene>
    <name evidence="1" type="ORF">SAMN02745165_02930</name>
</gene>
<reference evidence="1 2" key="1">
    <citation type="submission" date="2016-11" db="EMBL/GenBank/DDBJ databases">
        <authorList>
            <person name="Jaros S."/>
            <person name="Januszkiewicz K."/>
            <person name="Wedrychowicz H."/>
        </authorList>
    </citation>
    <scope>NUCLEOTIDE SEQUENCE [LARGE SCALE GENOMIC DNA]</scope>
    <source>
        <strain evidence="1 2">DSM 5091</strain>
    </source>
</reference>
<dbReference type="RefSeq" id="WP_139249397.1">
    <property type="nucleotide sequence ID" value="NZ_FQZT01000012.1"/>
</dbReference>
<proteinExistence type="predicted"/>
<dbReference type="Proteomes" id="UP000184171">
    <property type="component" value="Unassembled WGS sequence"/>
</dbReference>
<name>A0A1M6L9X7_MALRU</name>
<sequence>MTRGLAEKAATLLAEASGLQGKLHLPGVRDDYRCRLEQVVLVATRAMNDTEENQEGTLLQRVLLRAHAARAEDARYGGGQLSRGSQRAPTLSDCEDGWQRVEEIVCTAEDASVEAARLARLLATAEASEIAGRAEGAAKAARKIVTERNRAYTFHADPGFSFGEGWYLAAAALLAGVPIQIKPGAVQELQAKRFLLDAGLEGSLRPYRPRPASPKHLTHIIAEAFRVDALGAQKILRTAFLGGESASASLHSWVDDIVEGKPAQKVLLWVRTGDHDIERNTCFAELQQLSELVANAGFSPIFFGDAVPTELVPTNGVDLTLCWKEPLFQGPDMRRAQLQLFEELKKHHGLVGQIGVTSAGMDGPALMGLPTLYLTQERNVRLGKWVGAVPGYQEVVRAPDCLDIIATTLHQWRQ</sequence>